<dbReference type="eggNOG" id="ENOG50342D9">
    <property type="taxonomic scope" value="Bacteria"/>
</dbReference>
<dbReference type="KEGG" id="cak:Caul_1201"/>
<reference evidence="3" key="1">
    <citation type="submission" date="2008-01" db="EMBL/GenBank/DDBJ databases">
        <title>Complete sequence of chromosome of Caulobacter sp. K31.</title>
        <authorList>
            <consortium name="US DOE Joint Genome Institute"/>
            <person name="Copeland A."/>
            <person name="Lucas S."/>
            <person name="Lapidus A."/>
            <person name="Barry K."/>
            <person name="Glavina del Rio T."/>
            <person name="Dalin E."/>
            <person name="Tice H."/>
            <person name="Pitluck S."/>
            <person name="Bruce D."/>
            <person name="Goodwin L."/>
            <person name="Thompson L.S."/>
            <person name="Brettin T."/>
            <person name="Detter J.C."/>
            <person name="Han C."/>
            <person name="Schmutz J."/>
            <person name="Larimer F."/>
            <person name="Land M."/>
            <person name="Hauser L."/>
            <person name="Kyrpides N."/>
            <person name="Kim E."/>
            <person name="Stephens C."/>
            <person name="Richardson P."/>
        </authorList>
    </citation>
    <scope>NUCLEOTIDE SEQUENCE [LARGE SCALE GENOMIC DNA]</scope>
    <source>
        <strain evidence="3">K31</strain>
    </source>
</reference>
<feature type="signal peptide" evidence="2">
    <location>
        <begin position="1"/>
        <end position="31"/>
    </location>
</feature>
<gene>
    <name evidence="3" type="ordered locus">Caul_1201</name>
</gene>
<evidence type="ECO:0000256" key="2">
    <source>
        <dbReference type="SAM" id="SignalP"/>
    </source>
</evidence>
<keyword evidence="2" id="KW-0732">Signal</keyword>
<protein>
    <submittedName>
        <fullName evidence="3">Uncharacterized protein</fullName>
    </submittedName>
</protein>
<dbReference type="HOGENOM" id="CLU_101672_1_0_5"/>
<feature type="chain" id="PRO_5002755738" evidence="2">
    <location>
        <begin position="32"/>
        <end position="201"/>
    </location>
</feature>
<evidence type="ECO:0000256" key="1">
    <source>
        <dbReference type="SAM" id="MobiDB-lite"/>
    </source>
</evidence>
<proteinExistence type="predicted"/>
<accession>B0SY08</accession>
<sequence precursor="true">MTRYTLGRTRTARTAAIVAMLVLTGAVQAQAQAKPEYPISKPAKPVTPPASSTTPDKPQADESWTTEARKKSVEIGTQPARDVGVMKREIPPILVKAQNDPYSLKGMKTCRQLATEVTSLNEVLGPDYVVGNEVKENRAGKLAEAGGKTVVNAIIPFRGLVRELTGAAPADRRLNAALDAGYARRGFLRGVHAKQGCRTTF</sequence>
<evidence type="ECO:0000313" key="3">
    <source>
        <dbReference type="EMBL" id="ABZ70331.1"/>
    </source>
</evidence>
<name>B0SY08_CAUSK</name>
<organism evidence="3">
    <name type="scientific">Caulobacter sp. (strain K31)</name>
    <dbReference type="NCBI Taxonomy" id="366602"/>
    <lineage>
        <taxon>Bacteria</taxon>
        <taxon>Pseudomonadati</taxon>
        <taxon>Pseudomonadota</taxon>
        <taxon>Alphaproteobacteria</taxon>
        <taxon>Caulobacterales</taxon>
        <taxon>Caulobacteraceae</taxon>
        <taxon>Caulobacter</taxon>
    </lineage>
</organism>
<dbReference type="EMBL" id="CP000927">
    <property type="protein sequence ID" value="ABZ70331.1"/>
    <property type="molecule type" value="Genomic_DNA"/>
</dbReference>
<feature type="compositionally biased region" description="Polar residues" evidence="1">
    <location>
        <begin position="49"/>
        <end position="66"/>
    </location>
</feature>
<dbReference type="OrthoDB" id="7211066at2"/>
<feature type="region of interest" description="Disordered" evidence="1">
    <location>
        <begin position="36"/>
        <end position="76"/>
    </location>
</feature>
<dbReference type="AlphaFoldDB" id="B0SY08"/>
<dbReference type="STRING" id="366602.Caul_1201"/>